<dbReference type="InterPro" id="IPR011990">
    <property type="entry name" value="TPR-like_helical_dom_sf"/>
</dbReference>
<dbReference type="Proteomes" id="UP001595630">
    <property type="component" value="Unassembled WGS sequence"/>
</dbReference>
<evidence type="ECO:0000313" key="3">
    <source>
        <dbReference type="Proteomes" id="UP001595630"/>
    </source>
</evidence>
<name>A0ABV7TAZ6_9GAMM</name>
<protein>
    <submittedName>
        <fullName evidence="2">Uncharacterized protein</fullName>
    </submittedName>
</protein>
<accession>A0ABV7TAZ6</accession>
<dbReference type="RefSeq" id="WP_386365197.1">
    <property type="nucleotide sequence ID" value="NZ_JBHRXZ010000022.1"/>
</dbReference>
<sequence length="249" mass="27773">MNTQPLERPSRRSRSGRESKNEMCVTQKLLLGGLLLLGLALVFIGARMTLAGAASYQADAFLADWRTQTDEPNPQAWTIAQEAAQRAVNLYPVANGDYLERLGTVQAWQQFRQPYGDPAARASRLAARDSYRAAVEARPTWPYAWVHLAHSKLYLNELDDEFAQALRQAAELGPTRFDVHNRLAEIGFTAWPVLNAAQRQATLDSARFSVAYSPAVARKTLLIAEHTGMDDTLCNSLDDQLKSQRKLCQ</sequence>
<gene>
    <name evidence="2" type="ORF">ACFOMF_12285</name>
</gene>
<evidence type="ECO:0000256" key="1">
    <source>
        <dbReference type="SAM" id="MobiDB-lite"/>
    </source>
</evidence>
<dbReference type="EMBL" id="JBHRXZ010000022">
    <property type="protein sequence ID" value="MFC3608558.1"/>
    <property type="molecule type" value="Genomic_DNA"/>
</dbReference>
<proteinExistence type="predicted"/>
<dbReference type="SUPFAM" id="SSF48452">
    <property type="entry name" value="TPR-like"/>
    <property type="match status" value="1"/>
</dbReference>
<evidence type="ECO:0000313" key="2">
    <source>
        <dbReference type="EMBL" id="MFC3608558.1"/>
    </source>
</evidence>
<feature type="region of interest" description="Disordered" evidence="1">
    <location>
        <begin position="1"/>
        <end position="20"/>
    </location>
</feature>
<dbReference type="Gene3D" id="1.25.40.10">
    <property type="entry name" value="Tetratricopeptide repeat domain"/>
    <property type="match status" value="1"/>
</dbReference>
<reference evidence="3" key="1">
    <citation type="journal article" date="2019" name="Int. J. Syst. Evol. Microbiol.">
        <title>The Global Catalogue of Microorganisms (GCM) 10K type strain sequencing project: providing services to taxonomists for standard genome sequencing and annotation.</title>
        <authorList>
            <consortium name="The Broad Institute Genomics Platform"/>
            <consortium name="The Broad Institute Genome Sequencing Center for Infectious Disease"/>
            <person name="Wu L."/>
            <person name="Ma J."/>
        </authorList>
    </citation>
    <scope>NUCLEOTIDE SEQUENCE [LARGE SCALE GENOMIC DNA]</scope>
    <source>
        <strain evidence="3">KCTC 42447</strain>
    </source>
</reference>
<comment type="caution">
    <text evidence="2">The sequence shown here is derived from an EMBL/GenBank/DDBJ whole genome shotgun (WGS) entry which is preliminary data.</text>
</comment>
<organism evidence="2 3">
    <name type="scientific">Stutzerimonas tarimensis</name>
    <dbReference type="NCBI Taxonomy" id="1507735"/>
    <lineage>
        <taxon>Bacteria</taxon>
        <taxon>Pseudomonadati</taxon>
        <taxon>Pseudomonadota</taxon>
        <taxon>Gammaproteobacteria</taxon>
        <taxon>Pseudomonadales</taxon>
        <taxon>Pseudomonadaceae</taxon>
        <taxon>Stutzerimonas</taxon>
    </lineage>
</organism>
<keyword evidence="3" id="KW-1185">Reference proteome</keyword>